<dbReference type="Proteomes" id="UP000642284">
    <property type="component" value="Unassembled WGS sequence"/>
</dbReference>
<protein>
    <submittedName>
        <fullName evidence="2">STAS domain-containing protein</fullName>
    </submittedName>
</protein>
<evidence type="ECO:0000259" key="1">
    <source>
        <dbReference type="PROSITE" id="PS50801"/>
    </source>
</evidence>
<accession>A0ABR7SI46</accession>
<comment type="caution">
    <text evidence="2">The sequence shown here is derived from an EMBL/GenBank/DDBJ whole genome shotgun (WGS) entry which is preliminary data.</text>
</comment>
<sequence>MCPDLFEECRLVRARGELDLTTVDSFAQALRASRATAGSPFLLVDLSLVSFMDGSVLAPLDESWADCERRRGWVRVVYLHRTGLVFRASGDEARFPRYANCRNAWQGLAA</sequence>
<dbReference type="Gene3D" id="3.30.750.24">
    <property type="entry name" value="STAS domain"/>
    <property type="match status" value="1"/>
</dbReference>
<dbReference type="CDD" id="cd07043">
    <property type="entry name" value="STAS_anti-anti-sigma_factors"/>
    <property type="match status" value="1"/>
</dbReference>
<organism evidence="2 3">
    <name type="scientific">Streptomyces polyasparticus</name>
    <dbReference type="NCBI Taxonomy" id="2767826"/>
    <lineage>
        <taxon>Bacteria</taxon>
        <taxon>Bacillati</taxon>
        <taxon>Actinomycetota</taxon>
        <taxon>Actinomycetes</taxon>
        <taxon>Kitasatosporales</taxon>
        <taxon>Streptomycetaceae</taxon>
        <taxon>Streptomyces</taxon>
    </lineage>
</organism>
<name>A0ABR7SI46_9ACTN</name>
<dbReference type="Pfam" id="PF01740">
    <property type="entry name" value="STAS"/>
    <property type="match status" value="1"/>
</dbReference>
<dbReference type="InterPro" id="IPR002645">
    <property type="entry name" value="STAS_dom"/>
</dbReference>
<keyword evidence="3" id="KW-1185">Reference proteome</keyword>
<gene>
    <name evidence="2" type="ORF">H9Y04_18820</name>
</gene>
<feature type="domain" description="STAS" evidence="1">
    <location>
        <begin position="11"/>
        <end position="72"/>
    </location>
</feature>
<evidence type="ECO:0000313" key="2">
    <source>
        <dbReference type="EMBL" id="MBC9714614.1"/>
    </source>
</evidence>
<dbReference type="InterPro" id="IPR036513">
    <property type="entry name" value="STAS_dom_sf"/>
</dbReference>
<dbReference type="EMBL" id="JACTVJ010000007">
    <property type="protein sequence ID" value="MBC9714614.1"/>
    <property type="molecule type" value="Genomic_DNA"/>
</dbReference>
<evidence type="ECO:0000313" key="3">
    <source>
        <dbReference type="Proteomes" id="UP000642284"/>
    </source>
</evidence>
<dbReference type="PROSITE" id="PS50801">
    <property type="entry name" value="STAS"/>
    <property type="match status" value="1"/>
</dbReference>
<proteinExistence type="predicted"/>
<reference evidence="2 3" key="1">
    <citation type="submission" date="2020-08" db="EMBL/GenBank/DDBJ databases">
        <title>Genemic of Streptomyces polyaspartic.</title>
        <authorList>
            <person name="Liu W."/>
        </authorList>
    </citation>
    <scope>NUCLEOTIDE SEQUENCE [LARGE SCALE GENOMIC DNA]</scope>
    <source>
        <strain evidence="2 3">TRM66268-LWL</strain>
    </source>
</reference>
<dbReference type="SUPFAM" id="SSF52091">
    <property type="entry name" value="SpoIIaa-like"/>
    <property type="match status" value="1"/>
</dbReference>